<evidence type="ECO:0000256" key="1">
    <source>
        <dbReference type="ARBA" id="ARBA00022614"/>
    </source>
</evidence>
<reference evidence="3 4" key="1">
    <citation type="journal article" date="2017" name="PLoS Biol.">
        <title>The sea cucumber genome provides insights into morphological evolution and visceral regeneration.</title>
        <authorList>
            <person name="Zhang X."/>
            <person name="Sun L."/>
            <person name="Yuan J."/>
            <person name="Sun Y."/>
            <person name="Gao Y."/>
            <person name="Zhang L."/>
            <person name="Li S."/>
            <person name="Dai H."/>
            <person name="Hamel J.F."/>
            <person name="Liu C."/>
            <person name="Yu Y."/>
            <person name="Liu S."/>
            <person name="Lin W."/>
            <person name="Guo K."/>
            <person name="Jin S."/>
            <person name="Xu P."/>
            <person name="Storey K.B."/>
            <person name="Huan P."/>
            <person name="Zhang T."/>
            <person name="Zhou Y."/>
            <person name="Zhang J."/>
            <person name="Lin C."/>
            <person name="Li X."/>
            <person name="Xing L."/>
            <person name="Huo D."/>
            <person name="Sun M."/>
            <person name="Wang L."/>
            <person name="Mercier A."/>
            <person name="Li F."/>
            <person name="Yang H."/>
            <person name="Xiang J."/>
        </authorList>
    </citation>
    <scope>NUCLEOTIDE SEQUENCE [LARGE SCALE GENOMIC DNA]</scope>
    <source>
        <strain evidence="3">Shaxun</strain>
        <tissue evidence="3">Muscle</tissue>
    </source>
</reference>
<dbReference type="AlphaFoldDB" id="A0A2G8KNY4"/>
<evidence type="ECO:0000256" key="2">
    <source>
        <dbReference type="ARBA" id="ARBA00022737"/>
    </source>
</evidence>
<dbReference type="Gene3D" id="3.80.10.10">
    <property type="entry name" value="Ribonuclease Inhibitor"/>
    <property type="match status" value="1"/>
</dbReference>
<keyword evidence="2" id="KW-0677">Repeat</keyword>
<feature type="non-terminal residue" evidence="3">
    <location>
        <position position="71"/>
    </location>
</feature>
<dbReference type="OrthoDB" id="694479at2759"/>
<dbReference type="InterPro" id="IPR001611">
    <property type="entry name" value="Leu-rich_rpt"/>
</dbReference>
<dbReference type="PANTHER" id="PTHR24366:SF96">
    <property type="entry name" value="LEUCINE RICH REPEAT CONTAINING 53"/>
    <property type="match status" value="1"/>
</dbReference>
<dbReference type="InterPro" id="IPR032675">
    <property type="entry name" value="LRR_dom_sf"/>
</dbReference>
<dbReference type="SUPFAM" id="SSF52058">
    <property type="entry name" value="L domain-like"/>
    <property type="match status" value="1"/>
</dbReference>
<gene>
    <name evidence="3" type="ORF">BSL78_13402</name>
</gene>
<feature type="non-terminal residue" evidence="3">
    <location>
        <position position="1"/>
    </location>
</feature>
<keyword evidence="1" id="KW-0433">Leucine-rich repeat</keyword>
<dbReference type="Pfam" id="PF13855">
    <property type="entry name" value="LRR_8"/>
    <property type="match status" value="1"/>
</dbReference>
<comment type="caution">
    <text evidence="3">The sequence shown here is derived from an EMBL/GenBank/DDBJ whole genome shotgun (WGS) entry which is preliminary data.</text>
</comment>
<dbReference type="STRING" id="307972.A0A2G8KNY4"/>
<protein>
    <submittedName>
        <fullName evidence="3">Uncharacterized protein</fullName>
    </submittedName>
</protein>
<dbReference type="Proteomes" id="UP000230750">
    <property type="component" value="Unassembled WGS sequence"/>
</dbReference>
<evidence type="ECO:0000313" key="4">
    <source>
        <dbReference type="Proteomes" id="UP000230750"/>
    </source>
</evidence>
<proteinExistence type="predicted"/>
<dbReference type="EMBL" id="MRZV01000450">
    <property type="protein sequence ID" value="PIK49726.1"/>
    <property type="molecule type" value="Genomic_DNA"/>
</dbReference>
<name>A0A2G8KNY4_STIJA</name>
<sequence length="71" mass="7766">DLSENNLHEIPPNAFYEQPSLNALLLNLNSIELLHTGSFAGLTELVFLEIQNNKISNIPGDVFPDSTGMLA</sequence>
<accession>A0A2G8KNY4</accession>
<evidence type="ECO:0000313" key="3">
    <source>
        <dbReference type="EMBL" id="PIK49726.1"/>
    </source>
</evidence>
<organism evidence="3 4">
    <name type="scientific">Stichopus japonicus</name>
    <name type="common">Sea cucumber</name>
    <dbReference type="NCBI Taxonomy" id="307972"/>
    <lineage>
        <taxon>Eukaryota</taxon>
        <taxon>Metazoa</taxon>
        <taxon>Echinodermata</taxon>
        <taxon>Eleutherozoa</taxon>
        <taxon>Echinozoa</taxon>
        <taxon>Holothuroidea</taxon>
        <taxon>Aspidochirotacea</taxon>
        <taxon>Aspidochirotida</taxon>
        <taxon>Stichopodidae</taxon>
        <taxon>Apostichopus</taxon>
    </lineage>
</organism>
<dbReference type="PANTHER" id="PTHR24366">
    <property type="entry name" value="IG(IMMUNOGLOBULIN) AND LRR(LEUCINE RICH REPEAT) DOMAINS"/>
    <property type="match status" value="1"/>
</dbReference>
<keyword evidence="4" id="KW-1185">Reference proteome</keyword>